<accession>A0A915KU30</accession>
<keyword evidence="1" id="KW-1185">Reference proteome</keyword>
<evidence type="ECO:0000313" key="1">
    <source>
        <dbReference type="Proteomes" id="UP000887565"/>
    </source>
</evidence>
<dbReference type="AlphaFoldDB" id="A0A915KU30"/>
<dbReference type="Proteomes" id="UP000887565">
    <property type="component" value="Unplaced"/>
</dbReference>
<reference evidence="2" key="1">
    <citation type="submission" date="2022-11" db="UniProtKB">
        <authorList>
            <consortium name="WormBaseParasite"/>
        </authorList>
    </citation>
    <scope>IDENTIFICATION</scope>
</reference>
<evidence type="ECO:0000313" key="2">
    <source>
        <dbReference type="WBParaSite" id="nRc.2.0.1.t41098-RA"/>
    </source>
</evidence>
<protein>
    <submittedName>
        <fullName evidence="2">Uncharacterized protein</fullName>
    </submittedName>
</protein>
<sequence>MHSWEKRKFYSLFGESGPSDTHGVLKEFAIYRVVLNSQALSRKFLRFLKHQVWQKKMDVNFDEFFEDEGNLLGTLWWLMQKRRQHKRRWYICPVKLAVTCGPQFSKAAKKCAGRTGFRPLRLNANLFCFISFEKYTSHKIRNNRSATNADNTNPLFKMFDLPIADSFLGITDCRRLSSIKS</sequence>
<name>A0A915KU30_ROMCU</name>
<organism evidence="1 2">
    <name type="scientific">Romanomermis culicivorax</name>
    <name type="common">Nematode worm</name>
    <dbReference type="NCBI Taxonomy" id="13658"/>
    <lineage>
        <taxon>Eukaryota</taxon>
        <taxon>Metazoa</taxon>
        <taxon>Ecdysozoa</taxon>
        <taxon>Nematoda</taxon>
        <taxon>Enoplea</taxon>
        <taxon>Dorylaimia</taxon>
        <taxon>Mermithida</taxon>
        <taxon>Mermithoidea</taxon>
        <taxon>Mermithidae</taxon>
        <taxon>Romanomermis</taxon>
    </lineage>
</organism>
<dbReference type="WBParaSite" id="nRc.2.0.1.t41098-RA">
    <property type="protein sequence ID" value="nRc.2.0.1.t41098-RA"/>
    <property type="gene ID" value="nRc.2.0.1.g41098"/>
</dbReference>
<proteinExistence type="predicted"/>